<evidence type="ECO:0000313" key="3">
    <source>
        <dbReference type="Proteomes" id="UP000002931"/>
    </source>
</evidence>
<proteinExistence type="predicted"/>
<organism evidence="2 3">
    <name type="scientific">Maritimibacter alkaliphilus HTCC2654</name>
    <dbReference type="NCBI Taxonomy" id="314271"/>
    <lineage>
        <taxon>Bacteria</taxon>
        <taxon>Pseudomonadati</taxon>
        <taxon>Pseudomonadota</taxon>
        <taxon>Alphaproteobacteria</taxon>
        <taxon>Rhodobacterales</taxon>
        <taxon>Roseobacteraceae</taxon>
        <taxon>Maritimibacter</taxon>
    </lineage>
</organism>
<comment type="caution">
    <text evidence="2">The sequence shown here is derived from an EMBL/GenBank/DDBJ whole genome shotgun (WGS) entry which is preliminary data.</text>
</comment>
<dbReference type="EMBL" id="AAMT01000007">
    <property type="protein sequence ID" value="EAQ12813.1"/>
    <property type="molecule type" value="Genomic_DNA"/>
</dbReference>
<dbReference type="AlphaFoldDB" id="A3VG37"/>
<reference evidence="2 3" key="1">
    <citation type="journal article" date="2010" name="J. Bacteriol.">
        <title>Genome sequences of Pelagibaca bermudensis HTCC2601T and Maritimibacter alkaliphilus HTCC2654T, the type strains of two marine Roseobacter genera.</title>
        <authorList>
            <person name="Thrash J.C."/>
            <person name="Cho J.C."/>
            <person name="Ferriera S."/>
            <person name="Johnson J."/>
            <person name="Vergin K.L."/>
            <person name="Giovannoni S.J."/>
        </authorList>
    </citation>
    <scope>NUCLEOTIDE SEQUENCE [LARGE SCALE GENOMIC DNA]</scope>
    <source>
        <strain evidence="2 3">HTCC2654</strain>
    </source>
</reference>
<evidence type="ECO:0000256" key="1">
    <source>
        <dbReference type="SAM" id="MobiDB-lite"/>
    </source>
</evidence>
<accession>A3VG37</accession>
<feature type="region of interest" description="Disordered" evidence="1">
    <location>
        <begin position="1"/>
        <end position="183"/>
    </location>
</feature>
<dbReference type="Proteomes" id="UP000002931">
    <property type="component" value="Unassembled WGS sequence"/>
</dbReference>
<feature type="compositionally biased region" description="Basic and acidic residues" evidence="1">
    <location>
        <begin position="161"/>
        <end position="177"/>
    </location>
</feature>
<feature type="region of interest" description="Disordered" evidence="1">
    <location>
        <begin position="230"/>
        <end position="263"/>
    </location>
</feature>
<dbReference type="STRING" id="314271.RB2654_06874"/>
<sequence length="263" mass="27286">MRRAATGRPGDAAPRVPSRFEGGIDRGGPDGMQFTEEADEDIGPDAPAPPALKTTAAHTVGEAGSQAPPQTFTHEPTDEIAPSVQAAETVAAPVSPQAVETEVVPQEASVPTKPDQNEHWSASTPPMPAAEAEAAPEPESPTESAPAAQDVAKPTEASAPPREEPHAQDEPTPTHETDEGDLFTALLEQLGTLFVPPAAEGVSPAPSPLAEAQAAPEPVIVEIGQIDIRLTDPAAKPGPARTPRPTTHSPVALDDYLETRGRR</sequence>
<dbReference type="HOGENOM" id="CLU_1056914_0_0_5"/>
<evidence type="ECO:0000313" key="2">
    <source>
        <dbReference type="EMBL" id="EAQ12813.1"/>
    </source>
</evidence>
<name>A3VG37_9RHOB</name>
<gene>
    <name evidence="2" type="ORF">RB2654_06874</name>
</gene>
<feature type="compositionally biased region" description="Low complexity" evidence="1">
    <location>
        <begin position="121"/>
        <end position="148"/>
    </location>
</feature>
<keyword evidence="3" id="KW-1185">Reference proteome</keyword>
<protein>
    <submittedName>
        <fullName evidence="2">Uncharacterized protein</fullName>
    </submittedName>
</protein>